<proteinExistence type="predicted"/>
<dbReference type="EMBL" id="BAABRT010000014">
    <property type="protein sequence ID" value="GAA5525336.1"/>
    <property type="molecule type" value="Genomic_DNA"/>
</dbReference>
<organism evidence="1 2">
    <name type="scientific">Microbulbifer aestuariivivens</name>
    <dbReference type="NCBI Taxonomy" id="1908308"/>
    <lineage>
        <taxon>Bacteria</taxon>
        <taxon>Pseudomonadati</taxon>
        <taxon>Pseudomonadota</taxon>
        <taxon>Gammaproteobacteria</taxon>
        <taxon>Cellvibrionales</taxon>
        <taxon>Microbulbiferaceae</taxon>
        <taxon>Microbulbifer</taxon>
    </lineage>
</organism>
<evidence type="ECO:0000313" key="1">
    <source>
        <dbReference type="EMBL" id="GAA5525336.1"/>
    </source>
</evidence>
<gene>
    <name evidence="1" type="ORF">Maes01_01902</name>
</gene>
<dbReference type="Proteomes" id="UP001408594">
    <property type="component" value="Unassembled WGS sequence"/>
</dbReference>
<keyword evidence="2" id="KW-1185">Reference proteome</keyword>
<sequence>MVTSIVTVSAYFFSSMGGAEVGGGVAIDESLARSEISSIEAKKAVDTPRIQNSTIVSHSCFVPYTQVSGKITIINISRGSLPDIFPAYSIHLPAYQLKQKSFLKGQSLLVVAEPYKRYELTKLCIDLIADGFVKPKIGIWSPANNSGKVQIVVPPEEFLIEARNFGAVTIAENKLIADKLKGYGVEALYPESGQITQSFIDSALSQYPADEYLPVFVVADKRKGSFKFSGEVPVYAVQGGMAAIDAALSMGRINSLKANGKLQGVACVD</sequence>
<accession>A0ABP9WSD4</accession>
<name>A0ABP9WSD4_9GAMM</name>
<evidence type="ECO:0000313" key="2">
    <source>
        <dbReference type="Proteomes" id="UP001408594"/>
    </source>
</evidence>
<comment type="caution">
    <text evidence="1">The sequence shown here is derived from an EMBL/GenBank/DDBJ whole genome shotgun (WGS) entry which is preliminary data.</text>
</comment>
<evidence type="ECO:0008006" key="3">
    <source>
        <dbReference type="Google" id="ProtNLM"/>
    </source>
</evidence>
<reference evidence="1 2" key="1">
    <citation type="submission" date="2024-02" db="EMBL/GenBank/DDBJ databases">
        <title>Microbulbifer aestuariivivens NBRC 112533.</title>
        <authorList>
            <person name="Ichikawa N."/>
            <person name="Katano-Makiyama Y."/>
            <person name="Hidaka K."/>
        </authorList>
    </citation>
    <scope>NUCLEOTIDE SEQUENCE [LARGE SCALE GENOMIC DNA]</scope>
    <source>
        <strain evidence="1 2">NBRC 112533</strain>
    </source>
</reference>
<protein>
    <recommendedName>
        <fullName evidence="3">PBP domain-containing protein</fullName>
    </recommendedName>
</protein>